<protein>
    <recommendedName>
        <fullName evidence="4">CRISPR-associated protein Csm2</fullName>
    </recommendedName>
</protein>
<sequence length="216" mass="25243">MSRRGKSTDKLKRTRGQRTPRKLILIVVEGQETEYNYFNDLKAELRLPTTEIKVYSGSGGDPCQVVEKANSYRNQMTSKPDEVFCIFDYDNKLEKYKQAIKKAQDYGFEESITSIPCFEIWLLLHFQYTSRSFQNCSEVETQLQRELVNASSVNKTTNYDKSLRYYNLLKDKLEQAIKNAERLEKEQQEIDQVHANPSTKVHLLVKKLQEEKAKVP</sequence>
<dbReference type="OrthoDB" id="9796523at2"/>
<dbReference type="EMBL" id="LATL02000015">
    <property type="protein sequence ID" value="KKD38434.1"/>
    <property type="molecule type" value="Genomic_DNA"/>
</dbReference>
<proteinExistence type="predicted"/>
<dbReference type="PATRIC" id="fig|1637645.4.peg.298"/>
<keyword evidence="1" id="KW-0175">Coiled coil</keyword>
<organism evidence="2 3">
    <name type="scientific">Limnoraphis robusta CS-951</name>
    <dbReference type="NCBI Taxonomy" id="1637645"/>
    <lineage>
        <taxon>Bacteria</taxon>
        <taxon>Bacillati</taxon>
        <taxon>Cyanobacteriota</taxon>
        <taxon>Cyanophyceae</taxon>
        <taxon>Oscillatoriophycideae</taxon>
        <taxon>Oscillatoriales</taxon>
        <taxon>Sirenicapillariaceae</taxon>
        <taxon>Limnoraphis</taxon>
    </lineage>
</organism>
<accession>A0A0F5YHQ0</accession>
<dbReference type="AlphaFoldDB" id="A0A0F5YHQ0"/>
<feature type="coiled-coil region" evidence="1">
    <location>
        <begin position="163"/>
        <end position="193"/>
    </location>
</feature>
<dbReference type="Proteomes" id="UP000033607">
    <property type="component" value="Unassembled WGS sequence"/>
</dbReference>
<evidence type="ECO:0008006" key="4">
    <source>
        <dbReference type="Google" id="ProtNLM"/>
    </source>
</evidence>
<dbReference type="InterPro" id="IPR025591">
    <property type="entry name" value="RloB"/>
</dbReference>
<dbReference type="Pfam" id="PF13707">
    <property type="entry name" value="RloB"/>
    <property type="match status" value="1"/>
</dbReference>
<evidence type="ECO:0000256" key="1">
    <source>
        <dbReference type="SAM" id="Coils"/>
    </source>
</evidence>
<dbReference type="RefSeq" id="WP_046278176.1">
    <property type="nucleotide sequence ID" value="NZ_LATL02000015.1"/>
</dbReference>
<evidence type="ECO:0000313" key="3">
    <source>
        <dbReference type="Proteomes" id="UP000033607"/>
    </source>
</evidence>
<evidence type="ECO:0000313" key="2">
    <source>
        <dbReference type="EMBL" id="KKD38434.1"/>
    </source>
</evidence>
<gene>
    <name evidence="2" type="ORF">WN50_08865</name>
</gene>
<reference evidence="2 3" key="1">
    <citation type="submission" date="2015-06" db="EMBL/GenBank/DDBJ databases">
        <title>Draft genome assembly of filamentous brackish cyanobacterium Limnoraphis robusta strain CS-951.</title>
        <authorList>
            <person name="Willis A."/>
            <person name="Parks M."/>
            <person name="Burford M.A."/>
        </authorList>
    </citation>
    <scope>NUCLEOTIDE SEQUENCE [LARGE SCALE GENOMIC DNA]</scope>
    <source>
        <strain evidence="2 3">CS-951</strain>
    </source>
</reference>
<comment type="caution">
    <text evidence="2">The sequence shown here is derived from an EMBL/GenBank/DDBJ whole genome shotgun (WGS) entry which is preliminary data.</text>
</comment>
<name>A0A0F5YHQ0_9CYAN</name>